<comment type="caution">
    <text evidence="3">The sequence shown here is derived from an EMBL/GenBank/DDBJ whole genome shotgun (WGS) entry which is preliminary data.</text>
</comment>
<dbReference type="EMBL" id="WEKT01000002">
    <property type="protein sequence ID" value="MZI91970.1"/>
    <property type="molecule type" value="Genomic_DNA"/>
</dbReference>
<protein>
    <submittedName>
        <fullName evidence="3">DUF2850 domain-containing protein</fullName>
    </submittedName>
</protein>
<dbReference type="Proteomes" id="UP000462621">
    <property type="component" value="Unassembled WGS sequence"/>
</dbReference>
<keyword evidence="2" id="KW-0472">Membrane</keyword>
<evidence type="ECO:0000256" key="1">
    <source>
        <dbReference type="SAM" id="MobiDB-lite"/>
    </source>
</evidence>
<evidence type="ECO:0000256" key="2">
    <source>
        <dbReference type="SAM" id="Phobius"/>
    </source>
</evidence>
<dbReference type="AlphaFoldDB" id="A0A7X4LHQ8"/>
<gene>
    <name evidence="3" type="ORF">F9817_01970</name>
</gene>
<accession>A0A7X4LHQ8</accession>
<keyword evidence="2" id="KW-0812">Transmembrane</keyword>
<keyword evidence="4" id="KW-1185">Reference proteome</keyword>
<evidence type="ECO:0000313" key="4">
    <source>
        <dbReference type="Proteomes" id="UP000462621"/>
    </source>
</evidence>
<reference evidence="3 4" key="1">
    <citation type="submission" date="2019-10" db="EMBL/GenBank/DDBJ databases">
        <title>Vibrio sp. nov. isolated from a shrimp pond.</title>
        <authorList>
            <person name="Gomez-Gil B."/>
            <person name="Enciso-Ibarra J."/>
            <person name="Enciso-Ibarra K."/>
            <person name="Bolan-Mejia C."/>
        </authorList>
    </citation>
    <scope>NUCLEOTIDE SEQUENCE [LARGE SCALE GENOMIC DNA]</scope>
    <source>
        <strain evidence="3 4">CAIM 722</strain>
    </source>
</reference>
<evidence type="ECO:0000313" key="3">
    <source>
        <dbReference type="EMBL" id="MZI91970.1"/>
    </source>
</evidence>
<feature type="region of interest" description="Disordered" evidence="1">
    <location>
        <begin position="150"/>
        <end position="173"/>
    </location>
</feature>
<dbReference type="InterPro" id="IPR021271">
    <property type="entry name" value="DUF2850"/>
</dbReference>
<name>A0A7X4LHQ8_9VIBR</name>
<organism evidence="3 4">
    <name type="scientific">Vibrio eleionomae</name>
    <dbReference type="NCBI Taxonomy" id="2653505"/>
    <lineage>
        <taxon>Bacteria</taxon>
        <taxon>Pseudomonadati</taxon>
        <taxon>Pseudomonadota</taxon>
        <taxon>Gammaproteobacteria</taxon>
        <taxon>Vibrionales</taxon>
        <taxon>Vibrionaceae</taxon>
        <taxon>Vibrio</taxon>
    </lineage>
</organism>
<feature type="transmembrane region" description="Helical" evidence="2">
    <location>
        <begin position="32"/>
        <end position="53"/>
    </location>
</feature>
<keyword evidence="2" id="KW-1133">Transmembrane helix</keyword>
<sequence>MARRGITMSVSTNRSQTQRPFKMSNLLLNEKAFKLIFMAFSIVIVVSCSILGYDAYKAYINPEHVYGKWVEIGGPNYNKEILTLSEKGVYKNNHLISTSFQFSGSTVTVRTGDGTTKYELDGSEDAPQLKRIKPGSPTQAFVKHGYEAELKHKQQSGSQERRLILSEHFKEGK</sequence>
<feature type="compositionally biased region" description="Basic and acidic residues" evidence="1">
    <location>
        <begin position="159"/>
        <end position="173"/>
    </location>
</feature>
<proteinExistence type="predicted"/>
<dbReference type="Pfam" id="PF11012">
    <property type="entry name" value="DUF2850"/>
    <property type="match status" value="1"/>
</dbReference>